<keyword evidence="2" id="KW-0645">Protease</keyword>
<sequence>FVESDKDATTRPLIIWFSGGPGCSSVVALLNAIGPFEFAQNGHLQLNPYSWHKTIKENYDAIKDFFKKHPKFLKNPLYLMGESYAGIFVPVLAVHILKNGQDNKFNLKGLALGNPFLHEVLNIHTSLIYAYEHALIDQHDWDNFVEDCCHGCEDGCDFRPGQLRGLCLTALQTEKSGLNLVGYKFLGPAEVSEGVINLCSYSQVTKSYKKEYDDMSATFKWLMSKKFSILLYYGDTDLVCNFLMGQRFAYKLNLKMSGREKQNWHVDGHAGFKTLYQTASANLTFLTVRGAGHMAAQWRAPQVFHAVSQFIQNKELS</sequence>
<proteinExistence type="inferred from homology"/>
<dbReference type="EMBL" id="UYRT01083336">
    <property type="protein sequence ID" value="VDN27311.1"/>
    <property type="molecule type" value="Genomic_DNA"/>
</dbReference>
<dbReference type="InterPro" id="IPR018202">
    <property type="entry name" value="Ser_caboxypep_ser_AS"/>
</dbReference>
<keyword evidence="4" id="KW-1185">Reference proteome</keyword>
<dbReference type="Gene3D" id="3.40.50.1820">
    <property type="entry name" value="alpha/beta hydrolase"/>
    <property type="match status" value="2"/>
</dbReference>
<dbReference type="Gene3D" id="3.40.50.12670">
    <property type="match status" value="1"/>
</dbReference>
<dbReference type="AlphaFoldDB" id="A0A183E595"/>
<protein>
    <recommendedName>
        <fullName evidence="2">Carboxypeptidase</fullName>
        <ecNumber evidence="2">3.4.16.-</ecNumber>
    </recommendedName>
</protein>
<evidence type="ECO:0000256" key="1">
    <source>
        <dbReference type="ARBA" id="ARBA00009431"/>
    </source>
</evidence>
<dbReference type="OrthoDB" id="443318at2759"/>
<name>A0A183E595_9BILA</name>
<gene>
    <name evidence="3" type="ORF">GPUH_LOCUS16135</name>
</gene>
<dbReference type="SUPFAM" id="SSF53474">
    <property type="entry name" value="alpha/beta-Hydrolases"/>
    <property type="match status" value="1"/>
</dbReference>
<dbReference type="Proteomes" id="UP000271098">
    <property type="component" value="Unassembled WGS sequence"/>
</dbReference>
<dbReference type="WBParaSite" id="GPUH_0001615801-mRNA-1">
    <property type="protein sequence ID" value="GPUH_0001615801-mRNA-1"/>
    <property type="gene ID" value="GPUH_0001615801"/>
</dbReference>
<dbReference type="EC" id="3.4.16.-" evidence="2"/>
<evidence type="ECO:0000313" key="5">
    <source>
        <dbReference type="WBParaSite" id="GPUH_0001615801-mRNA-1"/>
    </source>
</evidence>
<organism evidence="5">
    <name type="scientific">Gongylonema pulchrum</name>
    <dbReference type="NCBI Taxonomy" id="637853"/>
    <lineage>
        <taxon>Eukaryota</taxon>
        <taxon>Metazoa</taxon>
        <taxon>Ecdysozoa</taxon>
        <taxon>Nematoda</taxon>
        <taxon>Chromadorea</taxon>
        <taxon>Rhabditida</taxon>
        <taxon>Spirurina</taxon>
        <taxon>Spiruromorpha</taxon>
        <taxon>Spiruroidea</taxon>
        <taxon>Gongylonematidae</taxon>
        <taxon>Gongylonema</taxon>
    </lineage>
</organism>
<accession>A0A183E595</accession>
<reference evidence="3 4" key="2">
    <citation type="submission" date="2018-11" db="EMBL/GenBank/DDBJ databases">
        <authorList>
            <consortium name="Pathogen Informatics"/>
        </authorList>
    </citation>
    <scope>NUCLEOTIDE SEQUENCE [LARGE SCALE GENOMIC DNA]</scope>
</reference>
<dbReference type="PANTHER" id="PTHR11802:SF418">
    <property type="entry name" value="SERINE CARBOXYPEPTIDASE CTSA-1.1"/>
    <property type="match status" value="1"/>
</dbReference>
<comment type="similarity">
    <text evidence="1 2">Belongs to the peptidase S10 family.</text>
</comment>
<reference evidence="5" key="1">
    <citation type="submission" date="2016-06" db="UniProtKB">
        <authorList>
            <consortium name="WormBaseParasite"/>
        </authorList>
    </citation>
    <scope>IDENTIFICATION</scope>
</reference>
<dbReference type="InterPro" id="IPR029058">
    <property type="entry name" value="AB_hydrolase_fold"/>
</dbReference>
<dbReference type="PROSITE" id="PS00131">
    <property type="entry name" value="CARBOXYPEPT_SER_SER"/>
    <property type="match status" value="1"/>
</dbReference>
<evidence type="ECO:0000313" key="4">
    <source>
        <dbReference type="Proteomes" id="UP000271098"/>
    </source>
</evidence>
<dbReference type="PRINTS" id="PR00724">
    <property type="entry name" value="CRBOXYPTASEC"/>
</dbReference>
<dbReference type="GO" id="GO:0006508">
    <property type="term" value="P:proteolysis"/>
    <property type="evidence" value="ECO:0007669"/>
    <property type="project" value="UniProtKB-KW"/>
</dbReference>
<dbReference type="InterPro" id="IPR001563">
    <property type="entry name" value="Peptidase_S10"/>
</dbReference>
<keyword evidence="2" id="KW-0378">Hydrolase</keyword>
<dbReference type="Pfam" id="PF00450">
    <property type="entry name" value="Peptidase_S10"/>
    <property type="match status" value="2"/>
</dbReference>
<keyword evidence="2" id="KW-0121">Carboxypeptidase</keyword>
<evidence type="ECO:0000256" key="2">
    <source>
        <dbReference type="RuleBase" id="RU361156"/>
    </source>
</evidence>
<evidence type="ECO:0000313" key="3">
    <source>
        <dbReference type="EMBL" id="VDN27311.1"/>
    </source>
</evidence>
<dbReference type="GO" id="GO:0004185">
    <property type="term" value="F:serine-type carboxypeptidase activity"/>
    <property type="evidence" value="ECO:0007669"/>
    <property type="project" value="UniProtKB-UniRule"/>
</dbReference>
<dbReference type="PANTHER" id="PTHR11802">
    <property type="entry name" value="SERINE PROTEASE FAMILY S10 SERINE CARBOXYPEPTIDASE"/>
    <property type="match status" value="1"/>
</dbReference>